<evidence type="ECO:0000313" key="2">
    <source>
        <dbReference type="Proteomes" id="UP000800035"/>
    </source>
</evidence>
<sequence length="110" mass="11818">MSAAAPLLGYRGSTSAYKNEDQASNYCAIQGGIFAAPREACEDVSMDESRRSGVVSDPNANNIAIVRKLDATFAWRNEAIECGRKSIVVCAIDSRLPDGINITELLCDAF</sequence>
<keyword evidence="2" id="KW-1185">Reference proteome</keyword>
<evidence type="ECO:0000313" key="1">
    <source>
        <dbReference type="EMBL" id="KAF1963216.1"/>
    </source>
</evidence>
<dbReference type="Proteomes" id="UP000800035">
    <property type="component" value="Unassembled WGS sequence"/>
</dbReference>
<dbReference type="AlphaFoldDB" id="A0A6A5UJW9"/>
<organism evidence="1 2">
    <name type="scientific">Byssothecium circinans</name>
    <dbReference type="NCBI Taxonomy" id="147558"/>
    <lineage>
        <taxon>Eukaryota</taxon>
        <taxon>Fungi</taxon>
        <taxon>Dikarya</taxon>
        <taxon>Ascomycota</taxon>
        <taxon>Pezizomycotina</taxon>
        <taxon>Dothideomycetes</taxon>
        <taxon>Pleosporomycetidae</taxon>
        <taxon>Pleosporales</taxon>
        <taxon>Massarineae</taxon>
        <taxon>Massarinaceae</taxon>
        <taxon>Byssothecium</taxon>
    </lineage>
</organism>
<proteinExistence type="predicted"/>
<gene>
    <name evidence="1" type="ORF">CC80DRAFT_542359</name>
</gene>
<accession>A0A6A5UJW9</accession>
<reference evidence="1" key="1">
    <citation type="journal article" date="2020" name="Stud. Mycol.">
        <title>101 Dothideomycetes genomes: a test case for predicting lifestyles and emergence of pathogens.</title>
        <authorList>
            <person name="Haridas S."/>
            <person name="Albert R."/>
            <person name="Binder M."/>
            <person name="Bloem J."/>
            <person name="Labutti K."/>
            <person name="Salamov A."/>
            <person name="Andreopoulos B."/>
            <person name="Baker S."/>
            <person name="Barry K."/>
            <person name="Bills G."/>
            <person name="Bluhm B."/>
            <person name="Cannon C."/>
            <person name="Castanera R."/>
            <person name="Culley D."/>
            <person name="Daum C."/>
            <person name="Ezra D."/>
            <person name="Gonzalez J."/>
            <person name="Henrissat B."/>
            <person name="Kuo A."/>
            <person name="Liang C."/>
            <person name="Lipzen A."/>
            <person name="Lutzoni F."/>
            <person name="Magnuson J."/>
            <person name="Mondo S."/>
            <person name="Nolan M."/>
            <person name="Ohm R."/>
            <person name="Pangilinan J."/>
            <person name="Park H.-J."/>
            <person name="Ramirez L."/>
            <person name="Alfaro M."/>
            <person name="Sun H."/>
            <person name="Tritt A."/>
            <person name="Yoshinaga Y."/>
            <person name="Zwiers L.-H."/>
            <person name="Turgeon B."/>
            <person name="Goodwin S."/>
            <person name="Spatafora J."/>
            <person name="Crous P."/>
            <person name="Grigoriev I."/>
        </authorList>
    </citation>
    <scope>NUCLEOTIDE SEQUENCE</scope>
    <source>
        <strain evidence="1">CBS 675.92</strain>
    </source>
</reference>
<name>A0A6A5UJW9_9PLEO</name>
<protein>
    <submittedName>
        <fullName evidence="1">Uncharacterized protein</fullName>
    </submittedName>
</protein>
<dbReference type="EMBL" id="ML976978">
    <property type="protein sequence ID" value="KAF1963216.1"/>
    <property type="molecule type" value="Genomic_DNA"/>
</dbReference>